<dbReference type="Proteomes" id="UP000254968">
    <property type="component" value="Unassembled WGS sequence"/>
</dbReference>
<sequence length="446" mass="51595">MMDIDDIQGLVKVCWDDVRDRVAKIEPLFTKHVDNLSPDKSFPIYLAYYPYGAIEADTQSSLFPKQDGSFYRLTDSDVPKDIYKNLSYSINNAPLGMVLDKQLELFIDLKKEGITIPWLVYTPGMFFPFSAILSIKYHRTYAPNGILSSTAGARSVFMLPNIGSTSHHSTLQRDLNIKSSTPKSLYDHWHIFKEITAKSNWRCCVMYFSEKWVTKLHAESSWITLKNYLHELAWKHYEYERNRVYYDMTFSMIQKKRNLKPNPYLADTARHLFATAIGAAPGFVPALNEDALPLGDIQNAYTGSYGLKKYFPTVMRPSHFIFEKDKLPIYYSLQNPSTHIFSPKSREVTNMLLELRELENIMRIFSEELSKDKAKCSDTILGEIAKHVEFTYYHCKPDRYGVVRMTDEIIKIDKRFTSIPKKYKKPGAEFSSDAPFLRGCVSINRK</sequence>
<proteinExistence type="predicted"/>
<gene>
    <name evidence="1" type="ORF">NCTC13315_00033</name>
</gene>
<protein>
    <submittedName>
        <fullName evidence="1">Uncharacterized protein</fullName>
    </submittedName>
</protein>
<dbReference type="EMBL" id="UGNV01000001">
    <property type="protein sequence ID" value="STX27527.1"/>
    <property type="molecule type" value="Genomic_DNA"/>
</dbReference>
<evidence type="ECO:0000313" key="1">
    <source>
        <dbReference type="EMBL" id="STX27527.1"/>
    </source>
</evidence>
<dbReference type="RefSeq" id="WP_115301334.1">
    <property type="nucleotide sequence ID" value="NZ_CAAAHO010000003.1"/>
</dbReference>
<accession>A0A378HX93</accession>
<reference evidence="1 2" key="1">
    <citation type="submission" date="2018-06" db="EMBL/GenBank/DDBJ databases">
        <authorList>
            <consortium name="Pathogen Informatics"/>
            <person name="Doyle S."/>
        </authorList>
    </citation>
    <scope>NUCLEOTIDE SEQUENCE [LARGE SCALE GENOMIC DNA]</scope>
    <source>
        <strain evidence="1 2">NCTC13315</strain>
    </source>
</reference>
<organism evidence="1 2">
    <name type="scientific">Legionella beliardensis</name>
    <dbReference type="NCBI Taxonomy" id="91822"/>
    <lineage>
        <taxon>Bacteria</taxon>
        <taxon>Pseudomonadati</taxon>
        <taxon>Pseudomonadota</taxon>
        <taxon>Gammaproteobacteria</taxon>
        <taxon>Legionellales</taxon>
        <taxon>Legionellaceae</taxon>
        <taxon>Legionella</taxon>
    </lineage>
</organism>
<name>A0A378HX93_9GAMM</name>
<dbReference type="OrthoDB" id="5639991at2"/>
<dbReference type="AlphaFoldDB" id="A0A378HX93"/>
<keyword evidence="2" id="KW-1185">Reference proteome</keyword>
<evidence type="ECO:0000313" key="2">
    <source>
        <dbReference type="Proteomes" id="UP000254968"/>
    </source>
</evidence>